<proteinExistence type="predicted"/>
<dbReference type="EMBL" id="JABSTQ010009095">
    <property type="protein sequence ID" value="KAG0432992.1"/>
    <property type="molecule type" value="Genomic_DNA"/>
</dbReference>
<gene>
    <name evidence="1" type="ORF">HPB47_020318</name>
</gene>
<evidence type="ECO:0000313" key="1">
    <source>
        <dbReference type="EMBL" id="KAG0432992.1"/>
    </source>
</evidence>
<name>A0AC60QFU1_IXOPE</name>
<dbReference type="Proteomes" id="UP000805193">
    <property type="component" value="Unassembled WGS sequence"/>
</dbReference>
<keyword evidence="2" id="KW-1185">Reference proteome</keyword>
<sequence length="543" mass="58698">MPLLLGPKTHDSDDRSELLINVTEVFDAFGHTLPVAAFAQHGEQEPAKETTMQLETAAPKKEDDLGDHRLQMDDTTALTESDSHGRRGRVRLYLAVSSACMAALSFGLTLSYSSPALPDIRRRMPFSDSQGDWFGSLVTIGALFGGLAGGQLVNRIGRKETILFAAPGFVLGFLLIDMLPNPGLMFAGRALTGFSTGITALVVPVFVSEVSPAHIRGILNTVCNTAATSGMLLAYVLGKWLDYRWLATACMVPTVINVLIILKVAESPRWLFQSGRSEEAMRSLQFYEGDGAKESFDTLQSNSSVLEAFSLAAFKLPHVYKPFLCVLLGMFLQQFSGISIVLFYTQDIFETAGSTIASADSAIIVGAVQVACGVLATLLIDRLGRKILLLFSCSVSCLSLVALGAFYHLKDSVGPSFVAAYGWLPLLALCVYMLGYSVGLGPLPWMLMGEMLPPNIKGFATGISTAFNFGCGALIAREYHSTIYLLGNDGLYWFYGANMALGFLLVMLFIPETKGKTLEEIEVSFGKTRQPAISRATFDSINA</sequence>
<protein>
    <submittedName>
        <fullName evidence="1">Uncharacterized protein</fullName>
    </submittedName>
</protein>
<evidence type="ECO:0000313" key="2">
    <source>
        <dbReference type="Proteomes" id="UP000805193"/>
    </source>
</evidence>
<accession>A0AC60QFU1</accession>
<comment type="caution">
    <text evidence="1">The sequence shown here is derived from an EMBL/GenBank/DDBJ whole genome shotgun (WGS) entry which is preliminary data.</text>
</comment>
<reference evidence="1 2" key="1">
    <citation type="journal article" date="2020" name="Cell">
        <title>Large-Scale Comparative Analyses of Tick Genomes Elucidate Their Genetic Diversity and Vector Capacities.</title>
        <authorList>
            <consortium name="Tick Genome and Microbiome Consortium (TIGMIC)"/>
            <person name="Jia N."/>
            <person name="Wang J."/>
            <person name="Shi W."/>
            <person name="Du L."/>
            <person name="Sun Y."/>
            <person name="Zhan W."/>
            <person name="Jiang J.F."/>
            <person name="Wang Q."/>
            <person name="Zhang B."/>
            <person name="Ji P."/>
            <person name="Bell-Sakyi L."/>
            <person name="Cui X.M."/>
            <person name="Yuan T.T."/>
            <person name="Jiang B.G."/>
            <person name="Yang W.F."/>
            <person name="Lam T.T."/>
            <person name="Chang Q.C."/>
            <person name="Ding S.J."/>
            <person name="Wang X.J."/>
            <person name="Zhu J.G."/>
            <person name="Ruan X.D."/>
            <person name="Zhao L."/>
            <person name="Wei J.T."/>
            <person name="Ye R.Z."/>
            <person name="Que T.C."/>
            <person name="Du C.H."/>
            <person name="Zhou Y.H."/>
            <person name="Cheng J.X."/>
            <person name="Dai P.F."/>
            <person name="Guo W.B."/>
            <person name="Han X.H."/>
            <person name="Huang E.J."/>
            <person name="Li L.F."/>
            <person name="Wei W."/>
            <person name="Gao Y.C."/>
            <person name="Liu J.Z."/>
            <person name="Shao H.Z."/>
            <person name="Wang X."/>
            <person name="Wang C.C."/>
            <person name="Yang T.C."/>
            <person name="Huo Q.B."/>
            <person name="Li W."/>
            <person name="Chen H.Y."/>
            <person name="Chen S.E."/>
            <person name="Zhou L.G."/>
            <person name="Ni X.B."/>
            <person name="Tian J.H."/>
            <person name="Sheng Y."/>
            <person name="Liu T."/>
            <person name="Pan Y.S."/>
            <person name="Xia L.Y."/>
            <person name="Li J."/>
            <person name="Zhao F."/>
            <person name="Cao W.C."/>
        </authorList>
    </citation>
    <scope>NUCLEOTIDE SEQUENCE [LARGE SCALE GENOMIC DNA]</scope>
    <source>
        <strain evidence="1">Iper-2018</strain>
    </source>
</reference>
<organism evidence="1 2">
    <name type="scientific">Ixodes persulcatus</name>
    <name type="common">Taiga tick</name>
    <dbReference type="NCBI Taxonomy" id="34615"/>
    <lineage>
        <taxon>Eukaryota</taxon>
        <taxon>Metazoa</taxon>
        <taxon>Ecdysozoa</taxon>
        <taxon>Arthropoda</taxon>
        <taxon>Chelicerata</taxon>
        <taxon>Arachnida</taxon>
        <taxon>Acari</taxon>
        <taxon>Parasitiformes</taxon>
        <taxon>Ixodida</taxon>
        <taxon>Ixodoidea</taxon>
        <taxon>Ixodidae</taxon>
        <taxon>Ixodinae</taxon>
        <taxon>Ixodes</taxon>
    </lineage>
</organism>